<dbReference type="AlphaFoldDB" id="A0A1E1MCX6"/>
<dbReference type="GO" id="GO:0005789">
    <property type="term" value="C:endoplasmic reticulum membrane"/>
    <property type="evidence" value="ECO:0007669"/>
    <property type="project" value="TreeGrafter"/>
</dbReference>
<reference evidence="3" key="1">
    <citation type="submission" date="2016-03" db="EMBL/GenBank/DDBJ databases">
        <authorList>
            <person name="Guldener U."/>
        </authorList>
    </citation>
    <scope>NUCLEOTIDE SEQUENCE [LARGE SCALE GENOMIC DNA]</scope>
</reference>
<protein>
    <submittedName>
        <fullName evidence="2">Uncharacterized protein</fullName>
    </submittedName>
</protein>
<accession>A0A1E1MCX6</accession>
<name>A0A1E1MCX6_RHYSE</name>
<sequence>MTKFKCENLRVVIAGGSRGLGKSLAIDLAKRGAHILLLARGQETLEVAKVKRTLSQYSAIPDIVFCVAGGSNPSQIGFLADLSPEGVKSCLESNYYSAVFITQACLKLWVQNPDKNRTPPKAAIRAFADTLRQEILLYGDKDMYQVHNAFPGTFITDSFLAEQASKPEITKIMEGSNVSDEKIRSTTQSASTIAAKILHGLDKGYFSITSDWESALILNNMRGPSPRDNVLLDLLLALVAFLVWPFVRRDFDRKTRSYGRKHPAQFKRSDA</sequence>
<evidence type="ECO:0000313" key="2">
    <source>
        <dbReference type="EMBL" id="CZT46908.1"/>
    </source>
</evidence>
<keyword evidence="1" id="KW-0812">Transmembrane</keyword>
<dbReference type="GO" id="GO:0030148">
    <property type="term" value="P:sphingolipid biosynthetic process"/>
    <property type="evidence" value="ECO:0007669"/>
    <property type="project" value="TreeGrafter"/>
</dbReference>
<gene>
    <name evidence="2" type="ORF">RSE6_07417</name>
</gene>
<dbReference type="EMBL" id="FJVC01000271">
    <property type="protein sequence ID" value="CZT46908.1"/>
    <property type="molecule type" value="Genomic_DNA"/>
</dbReference>
<organism evidence="2 3">
    <name type="scientific">Rhynchosporium secalis</name>
    <name type="common">Barley scald fungus</name>
    <dbReference type="NCBI Taxonomy" id="38038"/>
    <lineage>
        <taxon>Eukaryota</taxon>
        <taxon>Fungi</taxon>
        <taxon>Dikarya</taxon>
        <taxon>Ascomycota</taxon>
        <taxon>Pezizomycotina</taxon>
        <taxon>Leotiomycetes</taxon>
        <taxon>Helotiales</taxon>
        <taxon>Ploettnerulaceae</taxon>
        <taxon>Rhynchosporium</taxon>
    </lineage>
</organism>
<dbReference type="PANTHER" id="PTHR43550">
    <property type="entry name" value="3-KETODIHYDROSPHINGOSINE REDUCTASE"/>
    <property type="match status" value="1"/>
</dbReference>
<proteinExistence type="predicted"/>
<dbReference type="Gene3D" id="3.40.50.720">
    <property type="entry name" value="NAD(P)-binding Rossmann-like Domain"/>
    <property type="match status" value="1"/>
</dbReference>
<feature type="transmembrane region" description="Helical" evidence="1">
    <location>
        <begin position="230"/>
        <end position="247"/>
    </location>
</feature>
<evidence type="ECO:0000256" key="1">
    <source>
        <dbReference type="SAM" id="Phobius"/>
    </source>
</evidence>
<dbReference type="SUPFAM" id="SSF51735">
    <property type="entry name" value="NAD(P)-binding Rossmann-fold domains"/>
    <property type="match status" value="1"/>
</dbReference>
<dbReference type="InterPro" id="IPR036291">
    <property type="entry name" value="NAD(P)-bd_dom_sf"/>
</dbReference>
<dbReference type="Proteomes" id="UP000177625">
    <property type="component" value="Unassembled WGS sequence"/>
</dbReference>
<keyword evidence="3" id="KW-1185">Reference proteome</keyword>
<keyword evidence="1" id="KW-0472">Membrane</keyword>
<dbReference type="GO" id="GO:0047560">
    <property type="term" value="F:3-dehydrosphinganine reductase activity"/>
    <property type="evidence" value="ECO:0007669"/>
    <property type="project" value="TreeGrafter"/>
</dbReference>
<dbReference type="PANTHER" id="PTHR43550:SF3">
    <property type="entry name" value="3-KETODIHYDROSPHINGOSINE REDUCTASE"/>
    <property type="match status" value="1"/>
</dbReference>
<evidence type="ECO:0000313" key="3">
    <source>
        <dbReference type="Proteomes" id="UP000177625"/>
    </source>
</evidence>
<keyword evidence="1" id="KW-1133">Transmembrane helix</keyword>
<dbReference type="GO" id="GO:0006666">
    <property type="term" value="P:3-keto-sphinganine metabolic process"/>
    <property type="evidence" value="ECO:0007669"/>
    <property type="project" value="TreeGrafter"/>
</dbReference>